<evidence type="ECO:0000256" key="1">
    <source>
        <dbReference type="SAM" id="MobiDB-lite"/>
    </source>
</evidence>
<sequence length="217" mass="23697">MSKIGPVAGKRADGSPDGKQSPPSMNTRNTRVMGVRNLRVIGESGIGKIGLIIGPPATSSHNETTQAMFHVDFLRGRGITPNMLYVSYGTYNKSLHGWRGGWAIGYHVTMSGFGSRTNTLCDPQIVVSRLGDMSHFFFDGDDHPMTSPDLGEAEGNVRLLLTKNHPVPTLLLFESKSRPKTKICGSHKELFRAGIELHTQPPRAVEKVQSAIKNPSY</sequence>
<name>A0A2H1W0H1_SPOFR</name>
<reference evidence="2" key="1">
    <citation type="submission" date="2016-07" db="EMBL/GenBank/DDBJ databases">
        <authorList>
            <person name="Bretaudeau A."/>
        </authorList>
    </citation>
    <scope>NUCLEOTIDE SEQUENCE</scope>
    <source>
        <strain evidence="2">Rice</strain>
        <tissue evidence="2">Whole body</tissue>
    </source>
</reference>
<feature type="compositionally biased region" description="Polar residues" evidence="1">
    <location>
        <begin position="21"/>
        <end position="30"/>
    </location>
</feature>
<proteinExistence type="predicted"/>
<dbReference type="AlphaFoldDB" id="A0A2H1W0H1"/>
<gene>
    <name evidence="2" type="ORF">SFRICE_022311</name>
</gene>
<feature type="region of interest" description="Disordered" evidence="1">
    <location>
        <begin position="1"/>
        <end position="31"/>
    </location>
</feature>
<organism evidence="2">
    <name type="scientific">Spodoptera frugiperda</name>
    <name type="common">Fall armyworm</name>
    <dbReference type="NCBI Taxonomy" id="7108"/>
    <lineage>
        <taxon>Eukaryota</taxon>
        <taxon>Metazoa</taxon>
        <taxon>Ecdysozoa</taxon>
        <taxon>Arthropoda</taxon>
        <taxon>Hexapoda</taxon>
        <taxon>Insecta</taxon>
        <taxon>Pterygota</taxon>
        <taxon>Neoptera</taxon>
        <taxon>Endopterygota</taxon>
        <taxon>Lepidoptera</taxon>
        <taxon>Glossata</taxon>
        <taxon>Ditrysia</taxon>
        <taxon>Noctuoidea</taxon>
        <taxon>Noctuidae</taxon>
        <taxon>Amphipyrinae</taxon>
        <taxon>Spodoptera</taxon>
    </lineage>
</organism>
<protein>
    <submittedName>
        <fullName evidence="2">SFRICE_022311</fullName>
    </submittedName>
</protein>
<dbReference type="EMBL" id="ODYU01005596">
    <property type="protein sequence ID" value="SOQ46589.1"/>
    <property type="molecule type" value="Genomic_DNA"/>
</dbReference>
<accession>A0A2H1W0H1</accession>
<evidence type="ECO:0000313" key="2">
    <source>
        <dbReference type="EMBL" id="SOQ46589.1"/>
    </source>
</evidence>